<evidence type="ECO:0000259" key="2">
    <source>
        <dbReference type="Pfam" id="PF00975"/>
    </source>
</evidence>
<evidence type="ECO:0000313" key="5">
    <source>
        <dbReference type="Proteomes" id="UP001064262"/>
    </source>
</evidence>
<dbReference type="InterPro" id="IPR029058">
    <property type="entry name" value="AB_hydrolase_fold"/>
</dbReference>
<dbReference type="Proteomes" id="UP001064262">
    <property type="component" value="Unassembled WGS sequence"/>
</dbReference>
<feature type="domain" description="Thioesterase" evidence="2">
    <location>
        <begin position="302"/>
        <end position="514"/>
    </location>
</feature>
<reference evidence="4" key="1">
    <citation type="submission" date="2022-09" db="EMBL/GenBank/DDBJ databases">
        <title>Winslowiella arboricola sp. nov., isolated from bleeding cankers on broadleaf hosts.</title>
        <authorList>
            <person name="Brady C."/>
            <person name="Kaur S."/>
            <person name="Crampton B."/>
            <person name="Maddock D."/>
            <person name="Arnold D."/>
            <person name="Denman S."/>
        </authorList>
    </citation>
    <scope>NUCLEOTIDE SEQUENCE</scope>
    <source>
        <strain evidence="4">BAC 15a-03b</strain>
    </source>
</reference>
<protein>
    <submittedName>
        <fullName evidence="4">Alpha/beta fold hydrolase</fullName>
    </submittedName>
</protein>
<proteinExistence type="inferred from homology"/>
<sequence>MSNHDDAYRQLGELLDAAGLAEHALFLNWGFQPADGPALPPGDAQRQLVLQLIGDHPVDGRHILDVGCGRGGTAALLVEKWRPLSVTGVDLSSSNIHFCRQRHRQPRLRFQLADACQLPQADNSVDMVLNIESSGAYPDLTAFFRQVWRVLKPGGDFFYSDIFARQTRDDVQTAISQLGFQAVNSYSIRQAVLAARRSAGEKVIERLLAARQPQHAQLDIAELRNYFALPGTPIYQALENGQADYYCFHWRKPASAQQSQPLPEALLSALNQRSQRLDQAVNGSDSAVFPLGKPHPQAALNLFALPYAGGGASVYRDWGQTDGWPDDWRFCAMQLAGRENRIDDAPQRRMENLVAELAQQIEPYSHRPWALLGCSLGCKVAFELARYFSQRHRAPRLLFLMACPAPDIALGQRISECSDAEFCAEVRRLGGTPDSVLLDQEMMQTVGKALRADCALAENYQAATQSKLAVPALLVLAEDDALVPVASMLRWQQHLTASTSIKRVRGGHFFLRQQRATLQQWLVQALRQSLPAASESAARWLPFGLPQTGAGLPLFCFHHAGGNAASWRDWITAASALGMQLCPIELPGRASRFAETPRSDLNALLAELCAALTPLCQQPFALLGHSLGALMAFELAQQLPATQLQGVFVSGRRPPHHPTPQPLRHLMNDNELTQQLKGLEGTPADVLQHQELLALFLPALRADFTLTERYNWQQTTRRLSLPLQAFCGDSDAEVSLTAMQEWLEYGDRHSQLHRFAGGHFYLHHHRDALLQAIAARLNLR</sequence>
<comment type="similarity">
    <text evidence="1">Belongs to the thioesterase family.</text>
</comment>
<dbReference type="EMBL" id="JAODIM010000043">
    <property type="protein sequence ID" value="MCU5779645.1"/>
    <property type="molecule type" value="Genomic_DNA"/>
</dbReference>
<dbReference type="AlphaFoldDB" id="A0A9J6PVD2"/>
<feature type="domain" description="Thioesterase" evidence="2">
    <location>
        <begin position="553"/>
        <end position="776"/>
    </location>
</feature>
<dbReference type="Gene3D" id="3.40.50.1820">
    <property type="entry name" value="alpha/beta hydrolase"/>
    <property type="match status" value="2"/>
</dbReference>
<dbReference type="InterPro" id="IPR029063">
    <property type="entry name" value="SAM-dependent_MTases_sf"/>
</dbReference>
<dbReference type="Pfam" id="PF13649">
    <property type="entry name" value="Methyltransf_25"/>
    <property type="match status" value="1"/>
</dbReference>
<name>A0A9J6PVD2_9GAMM</name>
<dbReference type="PANTHER" id="PTHR11487:SF0">
    <property type="entry name" value="S-ACYL FATTY ACID SYNTHASE THIOESTERASE, MEDIUM CHAIN"/>
    <property type="match status" value="1"/>
</dbReference>
<dbReference type="GO" id="GO:0016787">
    <property type="term" value="F:hydrolase activity"/>
    <property type="evidence" value="ECO:0007669"/>
    <property type="project" value="UniProtKB-KW"/>
</dbReference>
<dbReference type="GO" id="GO:0008610">
    <property type="term" value="P:lipid biosynthetic process"/>
    <property type="evidence" value="ECO:0007669"/>
    <property type="project" value="TreeGrafter"/>
</dbReference>
<evidence type="ECO:0000313" key="4">
    <source>
        <dbReference type="EMBL" id="MCU5779645.1"/>
    </source>
</evidence>
<evidence type="ECO:0000259" key="3">
    <source>
        <dbReference type="Pfam" id="PF13649"/>
    </source>
</evidence>
<dbReference type="PANTHER" id="PTHR11487">
    <property type="entry name" value="THIOESTERASE"/>
    <property type="match status" value="1"/>
</dbReference>
<dbReference type="Gene3D" id="3.40.50.150">
    <property type="entry name" value="Vaccinia Virus protein VP39"/>
    <property type="match status" value="1"/>
</dbReference>
<gene>
    <name evidence="4" type="ORF">N5923_19340</name>
</gene>
<accession>A0A9J6PVD2</accession>
<comment type="caution">
    <text evidence="4">The sequence shown here is derived from an EMBL/GenBank/DDBJ whole genome shotgun (WGS) entry which is preliminary data.</text>
</comment>
<dbReference type="CDD" id="cd02440">
    <property type="entry name" value="AdoMet_MTases"/>
    <property type="match status" value="1"/>
</dbReference>
<keyword evidence="5" id="KW-1185">Reference proteome</keyword>
<dbReference type="SUPFAM" id="SSF53474">
    <property type="entry name" value="alpha/beta-Hydrolases"/>
    <property type="match status" value="2"/>
</dbReference>
<dbReference type="RefSeq" id="WP_267144746.1">
    <property type="nucleotide sequence ID" value="NZ_JAODIL010000082.1"/>
</dbReference>
<dbReference type="InterPro" id="IPR012223">
    <property type="entry name" value="TEII"/>
</dbReference>
<dbReference type="SUPFAM" id="SSF53335">
    <property type="entry name" value="S-adenosyl-L-methionine-dependent methyltransferases"/>
    <property type="match status" value="1"/>
</dbReference>
<feature type="domain" description="Methyltransferase" evidence="3">
    <location>
        <begin position="63"/>
        <end position="155"/>
    </location>
</feature>
<organism evidence="4 5">
    <name type="scientific">Winslowiella arboricola</name>
    <dbReference type="NCBI Taxonomy" id="2978220"/>
    <lineage>
        <taxon>Bacteria</taxon>
        <taxon>Pseudomonadati</taxon>
        <taxon>Pseudomonadota</taxon>
        <taxon>Gammaproteobacteria</taxon>
        <taxon>Enterobacterales</taxon>
        <taxon>Erwiniaceae</taxon>
        <taxon>Winslowiella</taxon>
    </lineage>
</organism>
<keyword evidence="4" id="KW-0378">Hydrolase</keyword>
<evidence type="ECO:0000256" key="1">
    <source>
        <dbReference type="ARBA" id="ARBA00007169"/>
    </source>
</evidence>
<dbReference type="Pfam" id="PF00975">
    <property type="entry name" value="Thioesterase"/>
    <property type="match status" value="2"/>
</dbReference>
<dbReference type="InterPro" id="IPR001031">
    <property type="entry name" value="Thioesterase"/>
</dbReference>
<dbReference type="InterPro" id="IPR041698">
    <property type="entry name" value="Methyltransf_25"/>
</dbReference>